<dbReference type="InterPro" id="IPR021525">
    <property type="entry name" value="DUF3189"/>
</dbReference>
<organism evidence="1 2">
    <name type="scientific">Anaerosolibacter carboniphilus</name>
    <dbReference type="NCBI Taxonomy" id="1417629"/>
    <lineage>
        <taxon>Bacteria</taxon>
        <taxon>Bacillati</taxon>
        <taxon>Bacillota</taxon>
        <taxon>Clostridia</taxon>
        <taxon>Peptostreptococcales</taxon>
        <taxon>Thermotaleaceae</taxon>
        <taxon>Anaerosolibacter</taxon>
    </lineage>
</organism>
<gene>
    <name evidence="1" type="ORF">HNQ80_002814</name>
</gene>
<accession>A0A841KXI6</accession>
<dbReference type="EMBL" id="JACHEN010000017">
    <property type="protein sequence ID" value="MBB6216710.1"/>
    <property type="molecule type" value="Genomic_DNA"/>
</dbReference>
<evidence type="ECO:0008006" key="3">
    <source>
        <dbReference type="Google" id="ProtNLM"/>
    </source>
</evidence>
<evidence type="ECO:0000313" key="2">
    <source>
        <dbReference type="Proteomes" id="UP000579281"/>
    </source>
</evidence>
<comment type="caution">
    <text evidence="1">The sequence shown here is derived from an EMBL/GenBank/DDBJ whole genome shotgun (WGS) entry which is preliminary data.</text>
</comment>
<sequence length="152" mass="16948">MYVVYHDSSGTHSSVIAAAIHLNLLPADRIPSTSDLLNIPLFDGLERKDLGRLFFHGKDENNNQIYTIGCHRVPQLVSHALSSVFQMIDRNPEEILCVDTSPTINQWIRIGNWSSRQLGFVTLGRSLVVHGTFNAYPKIVSIVKNAKLKVAP</sequence>
<reference evidence="1 2" key="1">
    <citation type="submission" date="2020-08" db="EMBL/GenBank/DDBJ databases">
        <title>Genomic Encyclopedia of Type Strains, Phase IV (KMG-IV): sequencing the most valuable type-strain genomes for metagenomic binning, comparative biology and taxonomic classification.</title>
        <authorList>
            <person name="Goeker M."/>
        </authorList>
    </citation>
    <scope>NUCLEOTIDE SEQUENCE [LARGE SCALE GENOMIC DNA]</scope>
    <source>
        <strain evidence="1 2">DSM 103526</strain>
    </source>
</reference>
<name>A0A841KXI6_9FIRM</name>
<dbReference type="Pfam" id="PF11385">
    <property type="entry name" value="DUF3189"/>
    <property type="match status" value="1"/>
</dbReference>
<evidence type="ECO:0000313" key="1">
    <source>
        <dbReference type="EMBL" id="MBB6216710.1"/>
    </source>
</evidence>
<proteinExistence type="predicted"/>
<dbReference type="AlphaFoldDB" id="A0A841KXI6"/>
<protein>
    <recommendedName>
        <fullName evidence="3">DUF3189 family protein</fullName>
    </recommendedName>
</protein>
<dbReference type="Proteomes" id="UP000579281">
    <property type="component" value="Unassembled WGS sequence"/>
</dbReference>
<keyword evidence="2" id="KW-1185">Reference proteome</keyword>